<evidence type="ECO:0000313" key="8">
    <source>
        <dbReference type="Proteomes" id="UP000034810"/>
    </source>
</evidence>
<dbReference type="PATRIC" id="fig|1619011.3.peg.383"/>
<dbReference type="AlphaFoldDB" id="A0A0G1CAT1"/>
<sequence>MSFLKKLDWKLLLSVTLLLVLGLLSLLSTAPDLFYKQIIWIVISVLVGVFLIVIDLRSFFSRKSIVFSFYWLVIGVLVLTYFLAPQIKGNRAWIILGSFQFQPSELAKIALIIVLSYFLSRRHIGIARWGIFFSSFFYGFFPALLIAIQPDLGSALVVGAVWAGFVLISGLPLKKVFISALVLIVSLVLIWSYVLKDYQKERIAGLFNPQEDPLGINYNVIQSKIAIGSGGLFGKGFGQGTQVQLGFLPEAQTDFIFAAIAEEGGFLAIIVLCLAFMGMILRILKIGLSSEANFYKFLSLGSVILFLTQFILHVGSNLGLLPVIGVTLPFVSYGGSSILSSMILVGMIQSAYSKK</sequence>
<evidence type="ECO:0000256" key="4">
    <source>
        <dbReference type="ARBA" id="ARBA00022989"/>
    </source>
</evidence>
<feature type="transmembrane region" description="Helical" evidence="6">
    <location>
        <begin position="38"/>
        <end position="56"/>
    </location>
</feature>
<keyword evidence="5 6" id="KW-0472">Membrane</keyword>
<evidence type="ECO:0000256" key="2">
    <source>
        <dbReference type="ARBA" id="ARBA00022692"/>
    </source>
</evidence>
<reference evidence="7 8" key="1">
    <citation type="journal article" date="2015" name="Nature">
        <title>rRNA introns, odd ribosomes, and small enigmatic genomes across a large radiation of phyla.</title>
        <authorList>
            <person name="Brown C.T."/>
            <person name="Hug L.A."/>
            <person name="Thomas B.C."/>
            <person name="Sharon I."/>
            <person name="Castelle C.J."/>
            <person name="Singh A."/>
            <person name="Wilkins M.J."/>
            <person name="Williams K.H."/>
            <person name="Banfield J.F."/>
        </authorList>
    </citation>
    <scope>NUCLEOTIDE SEQUENCE [LARGE SCALE GENOMIC DNA]</scope>
</reference>
<dbReference type="PANTHER" id="PTHR30474">
    <property type="entry name" value="CELL CYCLE PROTEIN"/>
    <property type="match status" value="1"/>
</dbReference>
<dbReference type="PANTHER" id="PTHR30474:SF1">
    <property type="entry name" value="PEPTIDOGLYCAN GLYCOSYLTRANSFERASE MRDB"/>
    <property type="match status" value="1"/>
</dbReference>
<evidence type="ECO:0000256" key="1">
    <source>
        <dbReference type="ARBA" id="ARBA00004141"/>
    </source>
</evidence>
<gene>
    <name evidence="7" type="ORF">UV58_C0008G0029</name>
</gene>
<organism evidence="7 8">
    <name type="scientific">Candidatus Wolfebacteria bacterium GW2011_GWC1_43_10</name>
    <dbReference type="NCBI Taxonomy" id="1619011"/>
    <lineage>
        <taxon>Bacteria</taxon>
        <taxon>Candidatus Wolfeibacteriota</taxon>
    </lineage>
</organism>
<feature type="transmembrane region" description="Helical" evidence="6">
    <location>
        <begin position="93"/>
        <end position="119"/>
    </location>
</feature>
<accession>A0A0G1CAT1</accession>
<keyword evidence="4 6" id="KW-1133">Transmembrane helix</keyword>
<evidence type="ECO:0000256" key="5">
    <source>
        <dbReference type="ARBA" id="ARBA00023136"/>
    </source>
</evidence>
<dbReference type="GO" id="GO:0015648">
    <property type="term" value="F:lipid-linked peptidoglycan transporter activity"/>
    <property type="evidence" value="ECO:0007669"/>
    <property type="project" value="TreeGrafter"/>
</dbReference>
<feature type="transmembrane region" description="Helical" evidence="6">
    <location>
        <begin position="152"/>
        <end position="169"/>
    </location>
</feature>
<dbReference type="EMBL" id="LCFA01000008">
    <property type="protein sequence ID" value="KKS82642.1"/>
    <property type="molecule type" value="Genomic_DNA"/>
</dbReference>
<name>A0A0G1CAT1_9BACT</name>
<evidence type="ECO:0000256" key="6">
    <source>
        <dbReference type="SAM" id="Phobius"/>
    </source>
</evidence>
<feature type="transmembrane region" description="Helical" evidence="6">
    <location>
        <begin position="176"/>
        <end position="194"/>
    </location>
</feature>
<dbReference type="Pfam" id="PF01098">
    <property type="entry name" value="FTSW_RODA_SPOVE"/>
    <property type="match status" value="1"/>
</dbReference>
<proteinExistence type="predicted"/>
<feature type="transmembrane region" description="Helical" evidence="6">
    <location>
        <begin position="255"/>
        <end position="281"/>
    </location>
</feature>
<dbReference type="GO" id="GO:0051301">
    <property type="term" value="P:cell division"/>
    <property type="evidence" value="ECO:0007669"/>
    <property type="project" value="InterPro"/>
</dbReference>
<feature type="transmembrane region" description="Helical" evidence="6">
    <location>
        <begin position="68"/>
        <end position="87"/>
    </location>
</feature>
<evidence type="ECO:0000256" key="3">
    <source>
        <dbReference type="ARBA" id="ARBA00022960"/>
    </source>
</evidence>
<comment type="caution">
    <text evidence="7">The sequence shown here is derived from an EMBL/GenBank/DDBJ whole genome shotgun (WGS) entry which is preliminary data.</text>
</comment>
<feature type="transmembrane region" description="Helical" evidence="6">
    <location>
        <begin position="318"/>
        <end position="345"/>
    </location>
</feature>
<dbReference type="InterPro" id="IPR001182">
    <property type="entry name" value="FtsW/RodA"/>
</dbReference>
<keyword evidence="3" id="KW-0133">Cell shape</keyword>
<feature type="transmembrane region" description="Helical" evidence="6">
    <location>
        <begin position="126"/>
        <end position="146"/>
    </location>
</feature>
<dbReference type="GO" id="GO:0032153">
    <property type="term" value="C:cell division site"/>
    <property type="evidence" value="ECO:0007669"/>
    <property type="project" value="TreeGrafter"/>
</dbReference>
<dbReference type="GO" id="GO:0005886">
    <property type="term" value="C:plasma membrane"/>
    <property type="evidence" value="ECO:0007669"/>
    <property type="project" value="TreeGrafter"/>
</dbReference>
<dbReference type="GO" id="GO:0008360">
    <property type="term" value="P:regulation of cell shape"/>
    <property type="evidence" value="ECO:0007669"/>
    <property type="project" value="UniProtKB-KW"/>
</dbReference>
<keyword evidence="2 6" id="KW-0812">Transmembrane</keyword>
<feature type="transmembrane region" description="Helical" evidence="6">
    <location>
        <begin position="293"/>
        <end position="312"/>
    </location>
</feature>
<protein>
    <submittedName>
        <fullName evidence="7">Rod shape-determining protein RodA</fullName>
    </submittedName>
</protein>
<dbReference type="Proteomes" id="UP000034810">
    <property type="component" value="Unassembled WGS sequence"/>
</dbReference>
<evidence type="ECO:0000313" key="7">
    <source>
        <dbReference type="EMBL" id="KKS82642.1"/>
    </source>
</evidence>
<comment type="subcellular location">
    <subcellularLocation>
        <location evidence="1">Membrane</location>
        <topology evidence="1">Multi-pass membrane protein</topology>
    </subcellularLocation>
</comment>